<comment type="similarity">
    <text evidence="3">Belongs to the lyase 1 family. Adenylosuccinate lyase subfamily.</text>
</comment>
<dbReference type="GO" id="GO:0005829">
    <property type="term" value="C:cytosol"/>
    <property type="evidence" value="ECO:0007669"/>
    <property type="project" value="TreeGrafter"/>
</dbReference>
<dbReference type="GO" id="GO:0004018">
    <property type="term" value="F:N6-(1,2-dicarboxyethyl)AMP AMP-lyase (fumarate-forming) activity"/>
    <property type="evidence" value="ECO:0007669"/>
    <property type="project" value="UniProtKB-UniRule"/>
</dbReference>
<dbReference type="SUPFAM" id="SSF48557">
    <property type="entry name" value="L-aspartase-like"/>
    <property type="match status" value="1"/>
</dbReference>
<evidence type="ECO:0000259" key="4">
    <source>
        <dbReference type="SMART" id="SM00998"/>
    </source>
</evidence>
<dbReference type="UniPathway" id="UPA00074">
    <property type="reaction ID" value="UER00132"/>
</dbReference>
<dbReference type="GO" id="GO:0070626">
    <property type="term" value="F:(S)-2-(5-amino-1-(5-phospho-D-ribosyl)imidazole-4-carboxamido) succinate lyase (fumarate-forming) activity"/>
    <property type="evidence" value="ECO:0007669"/>
    <property type="project" value="TreeGrafter"/>
</dbReference>
<comment type="catalytic activity">
    <reaction evidence="3">
        <text>N(6)-(1,2-dicarboxyethyl)-AMP = fumarate + AMP</text>
        <dbReference type="Rhea" id="RHEA:16853"/>
        <dbReference type="ChEBI" id="CHEBI:29806"/>
        <dbReference type="ChEBI" id="CHEBI:57567"/>
        <dbReference type="ChEBI" id="CHEBI:456215"/>
        <dbReference type="EC" id="4.3.2.2"/>
    </reaction>
</comment>
<accession>A0A3A9W6S5</accession>
<dbReference type="RefSeq" id="WP_120700749.1">
    <property type="nucleotide sequence ID" value="NZ_RBDX01000056.1"/>
</dbReference>
<dbReference type="Pfam" id="PF00206">
    <property type="entry name" value="Lyase_1"/>
    <property type="match status" value="1"/>
</dbReference>
<organism evidence="5 8">
    <name type="scientific">Streptomyces radicis</name>
    <dbReference type="NCBI Taxonomy" id="1750517"/>
    <lineage>
        <taxon>Bacteria</taxon>
        <taxon>Bacillati</taxon>
        <taxon>Actinomycetota</taxon>
        <taxon>Actinomycetes</taxon>
        <taxon>Kitasatosporales</taxon>
        <taxon>Streptomycetaceae</taxon>
        <taxon>Streptomyces</taxon>
    </lineage>
</organism>
<dbReference type="PANTHER" id="PTHR43172:SF1">
    <property type="entry name" value="ADENYLOSUCCINATE LYASE"/>
    <property type="match status" value="1"/>
</dbReference>
<evidence type="ECO:0000256" key="2">
    <source>
        <dbReference type="NCBIfam" id="TIGR00928"/>
    </source>
</evidence>
<keyword evidence="1 3" id="KW-0456">Lyase</keyword>
<protein>
    <recommendedName>
        <fullName evidence="2 3">Adenylosuccinate lyase</fullName>
        <shortName evidence="3">ASL</shortName>
        <ecNumber evidence="2 3">4.3.2.2</ecNumber>
    </recommendedName>
    <alternativeName>
        <fullName evidence="3">Adenylosuccinase</fullName>
    </alternativeName>
</protein>
<comment type="caution">
    <text evidence="5">The sequence shown here is derived from an EMBL/GenBank/DDBJ whole genome shotgun (WGS) entry which is preliminary data.</text>
</comment>
<dbReference type="GO" id="GO:0044208">
    <property type="term" value="P:'de novo' AMP biosynthetic process"/>
    <property type="evidence" value="ECO:0007669"/>
    <property type="project" value="UniProtKB-UniPathway"/>
</dbReference>
<dbReference type="AlphaFoldDB" id="A0A3A9W6S5"/>
<dbReference type="Gene3D" id="1.20.200.10">
    <property type="entry name" value="Fumarase/aspartase (Central domain)"/>
    <property type="match status" value="1"/>
</dbReference>
<dbReference type="InterPro" id="IPR019468">
    <property type="entry name" value="AdenyloSucc_lyase_C"/>
</dbReference>
<dbReference type="Gene3D" id="1.10.40.30">
    <property type="entry name" value="Fumarase/aspartase (C-terminal domain)"/>
    <property type="match status" value="1"/>
</dbReference>
<evidence type="ECO:0000313" key="8">
    <source>
        <dbReference type="Proteomes" id="UP000275024"/>
    </source>
</evidence>
<dbReference type="InterPro" id="IPR008948">
    <property type="entry name" value="L-Aspartase-like"/>
</dbReference>
<evidence type="ECO:0000313" key="5">
    <source>
        <dbReference type="EMBL" id="RKN03186.1"/>
    </source>
</evidence>
<dbReference type="NCBIfam" id="TIGR00928">
    <property type="entry name" value="purB"/>
    <property type="match status" value="1"/>
</dbReference>
<dbReference type="UniPathway" id="UPA00075">
    <property type="reaction ID" value="UER00336"/>
</dbReference>
<dbReference type="InterPro" id="IPR022761">
    <property type="entry name" value="Fumarate_lyase_N"/>
</dbReference>
<comment type="pathway">
    <text evidence="3">Purine metabolism; IMP biosynthesis via de novo pathway; 5-amino-1-(5-phospho-D-ribosyl)imidazole-4-carboxamide from 5-amino-1-(5-phospho-D-ribosyl)imidazole-4-carboxylate: step 2/2.</text>
</comment>
<sequence length="476" mass="51496">MTDKPRIPNVLAGRYASVELARLWSPEHKVVVERRLWLAVLRALDELGVAVPEGAVADYERVVDRVDLASIAARERVTRHDVKARIEEFNALAGHEQVHKGMTSRDLTENVEQLQIRRSLELARDRAVALLARLGRLAGEHAALVMAGRSHNVPAQATTLGKRFATAADELLVALGRVEELLERYPLRGIKGPVGTGQDMLDLLGGDETRLAELEGRVAAHLGFGRVLTSVGQVYPRSLDYEVVTALVQLAAAPSSLARTIRLMAGHELVTEGFKPGQVGSSAMPHKMNTRSCERVNGLAVVLRGYASMAGELAGDQWNEGDVSCSVVRRVALPDAFFAFDGLAETFLTVLDEFGAFEPVVARELDRYLPFLATTKVLMAAVRAGVGREAAHEVVKEHAVAAALRLREGAEGNDLLDRLARDPRVPLDRPGLDALMADRLSFTGAAESQVAVVIARIEEVVKSHPEAAAYAPGAIL</sequence>
<dbReference type="InterPro" id="IPR000362">
    <property type="entry name" value="Fumarate_lyase_fam"/>
</dbReference>
<reference evidence="7 8" key="1">
    <citation type="submission" date="2018-09" db="EMBL/GenBank/DDBJ databases">
        <title>Streptomyces sp. nov. DS1-2, an endophytic actinomycete isolated from roots of Dendrobium scabrilingue.</title>
        <authorList>
            <person name="Kuncharoen N."/>
            <person name="Kudo T."/>
            <person name="Ohkuma M."/>
            <person name="Yuki M."/>
            <person name="Tanasupawat S."/>
        </authorList>
    </citation>
    <scope>NUCLEOTIDE SEQUENCE [LARGE SCALE GENOMIC DNA]</scope>
    <source>
        <strain evidence="5 8">AZ1-7</strain>
        <strain evidence="6 7">DS1-2</strain>
    </source>
</reference>
<comment type="catalytic activity">
    <reaction evidence="3">
        <text>(2S)-2-[5-amino-1-(5-phospho-beta-D-ribosyl)imidazole-4-carboxamido]succinate = 5-amino-1-(5-phospho-beta-D-ribosyl)imidazole-4-carboxamide + fumarate</text>
        <dbReference type="Rhea" id="RHEA:23920"/>
        <dbReference type="ChEBI" id="CHEBI:29806"/>
        <dbReference type="ChEBI" id="CHEBI:58443"/>
        <dbReference type="ChEBI" id="CHEBI:58475"/>
        <dbReference type="EC" id="4.3.2.2"/>
    </reaction>
</comment>
<dbReference type="PANTHER" id="PTHR43172">
    <property type="entry name" value="ADENYLOSUCCINATE LYASE"/>
    <property type="match status" value="1"/>
</dbReference>
<dbReference type="Gene3D" id="1.10.275.60">
    <property type="match status" value="1"/>
</dbReference>
<dbReference type="SMART" id="SM00998">
    <property type="entry name" value="ADSL_C"/>
    <property type="match status" value="1"/>
</dbReference>
<evidence type="ECO:0000256" key="1">
    <source>
        <dbReference type="ARBA" id="ARBA00023239"/>
    </source>
</evidence>
<dbReference type="Pfam" id="PF10397">
    <property type="entry name" value="ADSL_C"/>
    <property type="match status" value="1"/>
</dbReference>
<dbReference type="EMBL" id="RBDY01000055">
    <property type="protein sequence ID" value="RKN13089.1"/>
    <property type="molecule type" value="Genomic_DNA"/>
</dbReference>
<keyword evidence="7" id="KW-1185">Reference proteome</keyword>
<dbReference type="EMBL" id="RBDX01000056">
    <property type="protein sequence ID" value="RKN03186.1"/>
    <property type="molecule type" value="Genomic_DNA"/>
</dbReference>
<proteinExistence type="inferred from homology"/>
<comment type="pathway">
    <text evidence="3">Purine metabolism; AMP biosynthesis via de novo pathway; AMP from IMP: step 2/2.</text>
</comment>
<evidence type="ECO:0000313" key="7">
    <source>
        <dbReference type="Proteomes" id="UP000268652"/>
    </source>
</evidence>
<gene>
    <name evidence="6" type="ORF">D7318_31965</name>
    <name evidence="5" type="ORF">D7319_32060</name>
</gene>
<evidence type="ECO:0000313" key="6">
    <source>
        <dbReference type="EMBL" id="RKN13089.1"/>
    </source>
</evidence>
<dbReference type="OrthoDB" id="9768878at2"/>
<evidence type="ECO:0000256" key="3">
    <source>
        <dbReference type="RuleBase" id="RU361172"/>
    </source>
</evidence>
<dbReference type="PROSITE" id="PS00163">
    <property type="entry name" value="FUMARATE_LYASES"/>
    <property type="match status" value="1"/>
</dbReference>
<dbReference type="PRINTS" id="PR00149">
    <property type="entry name" value="FUMRATELYASE"/>
</dbReference>
<feature type="domain" description="Adenylosuccinate lyase C-terminal" evidence="4">
    <location>
        <begin position="369"/>
        <end position="454"/>
    </location>
</feature>
<name>A0A3A9W6S5_9ACTN</name>
<keyword evidence="3" id="KW-0658">Purine biosynthesis</keyword>
<dbReference type="Proteomes" id="UP000268652">
    <property type="component" value="Unassembled WGS sequence"/>
</dbReference>
<dbReference type="InterPro" id="IPR004769">
    <property type="entry name" value="Pur_lyase"/>
</dbReference>
<dbReference type="InterPro" id="IPR020557">
    <property type="entry name" value="Fumarate_lyase_CS"/>
</dbReference>
<dbReference type="EC" id="4.3.2.2" evidence="2 3"/>
<dbReference type="GO" id="GO:0006189">
    <property type="term" value="P:'de novo' IMP biosynthetic process"/>
    <property type="evidence" value="ECO:0007669"/>
    <property type="project" value="UniProtKB-UniPathway"/>
</dbReference>
<dbReference type="Proteomes" id="UP000275024">
    <property type="component" value="Unassembled WGS sequence"/>
</dbReference>